<reference evidence="1" key="2">
    <citation type="submission" date="2019-06" db="EMBL/GenBank/DDBJ databases">
        <title>Genomics analysis of Aphanomyces spp. identifies a new class of oomycete effector associated with host adaptation.</title>
        <authorList>
            <person name="Gaulin E."/>
        </authorList>
    </citation>
    <scope>NUCLEOTIDE SEQUENCE</scope>
    <source>
        <strain evidence="1">CBS 578.67</strain>
    </source>
</reference>
<dbReference type="Proteomes" id="UP000332933">
    <property type="component" value="Unassembled WGS sequence"/>
</dbReference>
<gene>
    <name evidence="2" type="primary">Aste57867_15853</name>
    <name evidence="1" type="ORF">As57867_015797</name>
    <name evidence="2" type="ORF">ASTE57867_15853</name>
</gene>
<keyword evidence="3" id="KW-1185">Reference proteome</keyword>
<dbReference type="EMBL" id="CAADRA010005784">
    <property type="protein sequence ID" value="VFT92640.1"/>
    <property type="molecule type" value="Genomic_DNA"/>
</dbReference>
<evidence type="ECO:0000313" key="1">
    <source>
        <dbReference type="EMBL" id="KAF0693144.1"/>
    </source>
</evidence>
<dbReference type="EMBL" id="VJMH01005763">
    <property type="protein sequence ID" value="KAF0693144.1"/>
    <property type="molecule type" value="Genomic_DNA"/>
</dbReference>
<name>A0A485L4E2_9STRA</name>
<protein>
    <submittedName>
        <fullName evidence="2">Aste57867_15853 protein</fullName>
    </submittedName>
</protein>
<sequence>MLKDLQLSRATSELLPLHDVAGVFADEAAVAMTQNKLLSSRVCIYQHLISDMRRWIASTCNLHYLSNTLDEHACAWRSTPLLAHCPTYQYVALDRDAHVRTLAKSWVAQHVYHNTDRAFQFVQSRPVDTFTHEEFDFASPNVNGLESWQTVFPSFARSSRLAPSAQSQCHLALSHLDQEHDETTSLYRTPSRPGRDYWNLLVGHFNDRHDRYVSTIRRVQDDEHYARGDLHEQHALQWYTLTSFRQTNFVV</sequence>
<accession>A0A485L4E2</accession>
<proteinExistence type="predicted"/>
<reference evidence="2 3" key="1">
    <citation type="submission" date="2019-03" db="EMBL/GenBank/DDBJ databases">
        <authorList>
            <person name="Gaulin E."/>
            <person name="Dumas B."/>
        </authorList>
    </citation>
    <scope>NUCLEOTIDE SEQUENCE [LARGE SCALE GENOMIC DNA]</scope>
    <source>
        <strain evidence="2">CBS 568.67</strain>
    </source>
</reference>
<organism evidence="2 3">
    <name type="scientific">Aphanomyces stellatus</name>
    <dbReference type="NCBI Taxonomy" id="120398"/>
    <lineage>
        <taxon>Eukaryota</taxon>
        <taxon>Sar</taxon>
        <taxon>Stramenopiles</taxon>
        <taxon>Oomycota</taxon>
        <taxon>Saprolegniomycetes</taxon>
        <taxon>Saprolegniales</taxon>
        <taxon>Verrucalvaceae</taxon>
        <taxon>Aphanomyces</taxon>
    </lineage>
</organism>
<dbReference type="AlphaFoldDB" id="A0A485L4E2"/>
<evidence type="ECO:0000313" key="2">
    <source>
        <dbReference type="EMBL" id="VFT92640.1"/>
    </source>
</evidence>
<evidence type="ECO:0000313" key="3">
    <source>
        <dbReference type="Proteomes" id="UP000332933"/>
    </source>
</evidence>